<protein>
    <recommendedName>
        <fullName evidence="4">Reverse transcriptase domain-containing protein</fullName>
    </recommendedName>
</protein>
<proteinExistence type="predicted"/>
<dbReference type="PANTHER" id="PTHR33050:SF7">
    <property type="entry name" value="RIBONUCLEASE H"/>
    <property type="match status" value="1"/>
</dbReference>
<dbReference type="Proteomes" id="UP000553632">
    <property type="component" value="Unassembled WGS sequence"/>
</dbReference>
<evidence type="ECO:0000256" key="1">
    <source>
        <dbReference type="SAM" id="MobiDB-lite"/>
    </source>
</evidence>
<feature type="region of interest" description="Disordered" evidence="1">
    <location>
        <begin position="281"/>
        <end position="333"/>
    </location>
</feature>
<feature type="compositionally biased region" description="Low complexity" evidence="1">
    <location>
        <begin position="305"/>
        <end position="329"/>
    </location>
</feature>
<organism evidence="2 3">
    <name type="scientific">Perkinsus olseni</name>
    <name type="common">Perkinsus atlanticus</name>
    <dbReference type="NCBI Taxonomy" id="32597"/>
    <lineage>
        <taxon>Eukaryota</taxon>
        <taxon>Sar</taxon>
        <taxon>Alveolata</taxon>
        <taxon>Perkinsozoa</taxon>
        <taxon>Perkinsea</taxon>
        <taxon>Perkinsida</taxon>
        <taxon>Perkinsidae</taxon>
        <taxon>Perkinsus</taxon>
    </lineage>
</organism>
<keyword evidence="3" id="KW-1185">Reference proteome</keyword>
<dbReference type="InterPro" id="IPR052055">
    <property type="entry name" value="Hepadnavirus_pol/RT"/>
</dbReference>
<comment type="caution">
    <text evidence="2">The sequence shown here is derived from an EMBL/GenBank/DDBJ whole genome shotgun (WGS) entry which is preliminary data.</text>
</comment>
<evidence type="ECO:0008006" key="4">
    <source>
        <dbReference type="Google" id="ProtNLM"/>
    </source>
</evidence>
<gene>
    <name evidence="2" type="ORF">FOZ63_009142</name>
</gene>
<evidence type="ECO:0000313" key="3">
    <source>
        <dbReference type="Proteomes" id="UP000553632"/>
    </source>
</evidence>
<name>A0A7J6SVS1_PEROL</name>
<dbReference type="EMBL" id="JABANO010015822">
    <property type="protein sequence ID" value="KAF4736230.1"/>
    <property type="molecule type" value="Genomic_DNA"/>
</dbReference>
<reference evidence="2 3" key="1">
    <citation type="submission" date="2020-04" db="EMBL/GenBank/DDBJ databases">
        <title>Perkinsus olseni comparative genomics.</title>
        <authorList>
            <person name="Bogema D.R."/>
        </authorList>
    </citation>
    <scope>NUCLEOTIDE SEQUENCE [LARGE SCALE GENOMIC DNA]</scope>
    <source>
        <strain evidence="2 3">ATCC PRA-207</strain>
    </source>
</reference>
<dbReference type="AlphaFoldDB" id="A0A7J6SVS1"/>
<sequence length="688" mass="73523">MDPSLLSEITLGVVPGDSEDVVSRRTGIQEAVAGLSLQVIANLTLDFWSEAALAKFGSEAASKNDRLLFTSSGLAVSQDCSTYLSSVALTATRGQPRIQSLDLHGLVEALSKRVGGVIPSVLVPPLKALTKIKSNEYVELSELRFSDAQSRSNSKAIATTVTGQTVEIMVDELPSHPTRRGSVEPGFTAAGDAVLALLRWCVAVWLCNPDDKLMVYLAYVGRIASLAASSNWGIAIRADRLHRRAIPARLAADEGSLAELFSEDAVTRSFNAASLDFHRSQGFGFPDTPSSSTRRRNTAPKTGQPSAKIAKASTASSPPLASGGAPPKSESSARKNLLLRRPLSLYVDDLAVFSPSSAVDRDFIYLTLAIQACGVELEVAKAHLTKTPTITGFAIDLPSGTYSIPQPKQRLIVDHLKVILDSALLGRPVEVRSVESALGRLMWASQCFLHYRAYLGPIYSWVKAVRHRDLRWATLNSSSTDAIRLFLSLFSVPDNLTASFLISANKVLTLDTSVVIADASLQGLGGTVSVVSSEGGSLRRWYHASFTTGPAEIIHAIHHLVPPSGSHGEYVAGDISALELLALMLGYLAARVTNQPCPLVLMSDNSATVSAVQRVFSSVPRMASLLSAASCCRPFTNLTQAFHLPGIHNCLSDSLSRAEQVPIGWDPTAQIDLGPLLLRLSTASNVPL</sequence>
<dbReference type="PANTHER" id="PTHR33050">
    <property type="entry name" value="REVERSE TRANSCRIPTASE DOMAIN-CONTAINING PROTEIN"/>
    <property type="match status" value="1"/>
</dbReference>
<evidence type="ECO:0000313" key="2">
    <source>
        <dbReference type="EMBL" id="KAF4736230.1"/>
    </source>
</evidence>
<accession>A0A7J6SVS1</accession>